<reference evidence="1 2" key="2">
    <citation type="journal article" date="2016" name="Science">
        <title>A bacterium that degrades and assimilates poly(ethylene terephthalate).</title>
        <authorList>
            <person name="Yoshida S."/>
            <person name="Hiraga K."/>
            <person name="Takehana T."/>
            <person name="Taniguchi I."/>
            <person name="Yamaji H."/>
            <person name="Maeda Y."/>
            <person name="Toyohara K."/>
            <person name="Miyamoto K."/>
            <person name="Kimura Y."/>
            <person name="Oda K."/>
        </authorList>
    </citation>
    <scope>NUCLEOTIDE SEQUENCE [LARGE SCALE GENOMIC DNA]</scope>
    <source>
        <strain evidence="2">NBRC 110686 / TISTR 2288 / 201-F6</strain>
    </source>
</reference>
<reference evidence="2" key="1">
    <citation type="submission" date="2015-07" db="EMBL/GenBank/DDBJ databases">
        <title>Discovery of a poly(ethylene terephthalate assimilation.</title>
        <authorList>
            <person name="Yoshida S."/>
            <person name="Hiraga K."/>
            <person name="Takehana T."/>
            <person name="Taniguchi I."/>
            <person name="Yamaji H."/>
            <person name="Maeda Y."/>
            <person name="Toyohara K."/>
            <person name="Miyamoto K."/>
            <person name="Kimura Y."/>
            <person name="Oda K."/>
        </authorList>
    </citation>
    <scope>NUCLEOTIDE SEQUENCE [LARGE SCALE GENOMIC DNA]</scope>
    <source>
        <strain evidence="2">NBRC 110686 / TISTR 2288 / 201-F6</strain>
    </source>
</reference>
<evidence type="ECO:0000313" key="1">
    <source>
        <dbReference type="EMBL" id="GAP37058.1"/>
    </source>
</evidence>
<protein>
    <recommendedName>
        <fullName evidence="3">DUF302 domain-containing protein</fullName>
    </recommendedName>
</protein>
<name>A0A0K8P369_PISS1</name>
<comment type="caution">
    <text evidence="1">The sequence shown here is derived from an EMBL/GenBank/DDBJ whole genome shotgun (WGS) entry which is preliminary data.</text>
</comment>
<evidence type="ECO:0000313" key="2">
    <source>
        <dbReference type="Proteomes" id="UP000037660"/>
    </source>
</evidence>
<keyword evidence="2" id="KW-1185">Reference proteome</keyword>
<dbReference type="Proteomes" id="UP000037660">
    <property type="component" value="Unassembled WGS sequence"/>
</dbReference>
<evidence type="ECO:0008006" key="3">
    <source>
        <dbReference type="Google" id="ProtNLM"/>
    </source>
</evidence>
<dbReference type="AlphaFoldDB" id="A0A0K8P369"/>
<dbReference type="STRING" id="1547922.ISF6_2913"/>
<sequence>MAVVSLAVGGVRAQAAEAGRPSGPAARGHWQASRFDLGETVQRLEAGAGRHGLSVLLRWMPDGQGASPALPGALEPAAAAAGDGRAAVLVFESRAAGGTPVLMPAEAGPPELPLGLVVRERADGRAEVLWPAARLPEAALPPEVARDLGELPALVDEAVA</sequence>
<accession>A0A0K8P369</accession>
<proteinExistence type="predicted"/>
<organism evidence="1 2">
    <name type="scientific">Piscinibacter sakaiensis</name>
    <name type="common">Ideonella sakaiensis</name>
    <dbReference type="NCBI Taxonomy" id="1547922"/>
    <lineage>
        <taxon>Bacteria</taxon>
        <taxon>Pseudomonadati</taxon>
        <taxon>Pseudomonadota</taxon>
        <taxon>Betaproteobacteria</taxon>
        <taxon>Burkholderiales</taxon>
        <taxon>Sphaerotilaceae</taxon>
        <taxon>Piscinibacter</taxon>
    </lineage>
</organism>
<dbReference type="EMBL" id="BBYR01000041">
    <property type="protein sequence ID" value="GAP37058.1"/>
    <property type="molecule type" value="Genomic_DNA"/>
</dbReference>
<gene>
    <name evidence="1" type="ORF">ISF6_2913</name>
</gene>